<protein>
    <submittedName>
        <fullName evidence="6">Phosphopantetheine attachment site</fullName>
    </submittedName>
</protein>
<dbReference type="Pfam" id="PF00109">
    <property type="entry name" value="ketoacyl-synt"/>
    <property type="match status" value="1"/>
</dbReference>
<dbReference type="Pfam" id="PF00550">
    <property type="entry name" value="PP-binding"/>
    <property type="match status" value="1"/>
</dbReference>
<dbReference type="Gene3D" id="1.10.1240.100">
    <property type="match status" value="1"/>
</dbReference>
<dbReference type="GO" id="GO:0071770">
    <property type="term" value="P:DIM/DIP cell wall layer assembly"/>
    <property type="evidence" value="ECO:0007669"/>
    <property type="project" value="TreeGrafter"/>
</dbReference>
<dbReference type="Pfam" id="PF02801">
    <property type="entry name" value="Ketoacyl-synt_C"/>
    <property type="match status" value="1"/>
</dbReference>
<dbReference type="Gene3D" id="3.30.70.3290">
    <property type="match status" value="1"/>
</dbReference>
<dbReference type="GO" id="GO:0006633">
    <property type="term" value="P:fatty acid biosynthetic process"/>
    <property type="evidence" value="ECO:0007669"/>
    <property type="project" value="TreeGrafter"/>
</dbReference>
<dbReference type="PANTHER" id="PTHR43775">
    <property type="entry name" value="FATTY ACID SYNTHASE"/>
    <property type="match status" value="1"/>
</dbReference>
<evidence type="ECO:0000256" key="1">
    <source>
        <dbReference type="ARBA" id="ARBA00022450"/>
    </source>
</evidence>
<keyword evidence="7" id="KW-1185">Reference proteome</keyword>
<dbReference type="SUPFAM" id="SSF53901">
    <property type="entry name" value="Thiolase-like"/>
    <property type="match status" value="1"/>
</dbReference>
<organism evidence="6 7">
    <name type="scientific">Micromonospora echinofusca</name>
    <dbReference type="NCBI Taxonomy" id="47858"/>
    <lineage>
        <taxon>Bacteria</taxon>
        <taxon>Bacillati</taxon>
        <taxon>Actinomycetota</taxon>
        <taxon>Actinomycetes</taxon>
        <taxon>Micromonosporales</taxon>
        <taxon>Micromonosporaceae</taxon>
        <taxon>Micromonospora</taxon>
    </lineage>
</organism>
<dbReference type="InterPro" id="IPR014031">
    <property type="entry name" value="Ketoacyl_synth_C"/>
</dbReference>
<dbReference type="Gene3D" id="1.10.1200.10">
    <property type="entry name" value="ACP-like"/>
    <property type="match status" value="1"/>
</dbReference>
<dbReference type="Pfam" id="PF22621">
    <property type="entry name" value="CurL-like_PKS_C"/>
    <property type="match status" value="1"/>
</dbReference>
<dbReference type="SMART" id="SM00825">
    <property type="entry name" value="PKS_KS"/>
    <property type="match status" value="1"/>
</dbReference>
<name>A0A1C5G945_MICEH</name>
<dbReference type="PROSITE" id="PS00012">
    <property type="entry name" value="PHOSPHOPANTETHEINE"/>
    <property type="match status" value="1"/>
</dbReference>
<dbReference type="Gene3D" id="3.40.366.10">
    <property type="entry name" value="Malonyl-Coenzyme A Acyl Carrier Protein, domain 2"/>
    <property type="match status" value="1"/>
</dbReference>
<feature type="domain" description="Carrier" evidence="4">
    <location>
        <begin position="721"/>
        <end position="796"/>
    </location>
</feature>
<dbReference type="GO" id="GO:0004312">
    <property type="term" value="F:fatty acid synthase activity"/>
    <property type="evidence" value="ECO:0007669"/>
    <property type="project" value="TreeGrafter"/>
</dbReference>
<dbReference type="PROSITE" id="PS52004">
    <property type="entry name" value="KS3_2"/>
    <property type="match status" value="1"/>
</dbReference>
<dbReference type="InterPro" id="IPR009081">
    <property type="entry name" value="PP-bd_ACP"/>
</dbReference>
<reference evidence="6 7" key="1">
    <citation type="submission" date="2016-06" db="EMBL/GenBank/DDBJ databases">
        <authorList>
            <person name="Kjaerup R.B."/>
            <person name="Dalgaard T.S."/>
            <person name="Juul-Madsen H.R."/>
        </authorList>
    </citation>
    <scope>NUCLEOTIDE SEQUENCE [LARGE SCALE GENOMIC DNA]</scope>
    <source>
        <strain evidence="6 7">DSM 43913</strain>
    </source>
</reference>
<evidence type="ECO:0000313" key="7">
    <source>
        <dbReference type="Proteomes" id="UP000198251"/>
    </source>
</evidence>
<dbReference type="PROSITE" id="PS50075">
    <property type="entry name" value="CARRIER"/>
    <property type="match status" value="1"/>
</dbReference>
<dbReference type="GeneID" id="95802309"/>
<dbReference type="SMART" id="SM00823">
    <property type="entry name" value="PKS_PP"/>
    <property type="match status" value="1"/>
</dbReference>
<dbReference type="Gene3D" id="3.40.47.10">
    <property type="match status" value="1"/>
</dbReference>
<dbReference type="InterPro" id="IPR014030">
    <property type="entry name" value="Ketoacyl_synth_N"/>
</dbReference>
<dbReference type="InterPro" id="IPR036736">
    <property type="entry name" value="ACP-like_sf"/>
</dbReference>
<dbReference type="InterPro" id="IPR016035">
    <property type="entry name" value="Acyl_Trfase/lysoPLipase"/>
</dbReference>
<evidence type="ECO:0000313" key="6">
    <source>
        <dbReference type="EMBL" id="SCG16247.1"/>
    </source>
</evidence>
<dbReference type="Proteomes" id="UP000198251">
    <property type="component" value="Chromosome I"/>
</dbReference>
<dbReference type="PANTHER" id="PTHR43775:SF37">
    <property type="entry name" value="SI:DKEY-61P9.11"/>
    <property type="match status" value="1"/>
</dbReference>
<dbReference type="SUPFAM" id="SSF47336">
    <property type="entry name" value="ACP-like"/>
    <property type="match status" value="1"/>
</dbReference>
<dbReference type="InterPro" id="IPR020806">
    <property type="entry name" value="PKS_PP-bd"/>
</dbReference>
<dbReference type="GO" id="GO:0031177">
    <property type="term" value="F:phosphopantetheine binding"/>
    <property type="evidence" value="ECO:0007669"/>
    <property type="project" value="InterPro"/>
</dbReference>
<keyword evidence="2" id="KW-0597">Phosphoprotein</keyword>
<gene>
    <name evidence="6" type="ORF">GA0070610_2506</name>
</gene>
<dbReference type="InterPro" id="IPR006162">
    <property type="entry name" value="Ppantetheine_attach_site"/>
</dbReference>
<dbReference type="SUPFAM" id="SSF52151">
    <property type="entry name" value="FabD/lysophospholipase-like"/>
    <property type="match status" value="1"/>
</dbReference>
<evidence type="ECO:0000256" key="3">
    <source>
        <dbReference type="ARBA" id="ARBA00022679"/>
    </source>
</evidence>
<evidence type="ECO:0000259" key="4">
    <source>
        <dbReference type="PROSITE" id="PS50075"/>
    </source>
</evidence>
<dbReference type="AlphaFoldDB" id="A0A1C5G945"/>
<sequence>MSSEMDIAVVGMSGRFPGAANVAEFWELLRDGVDAGRQLTPAELDAVPAAERTDPAYVPMWSGIEGADRFDAQFFGYSPTDATLIDPQHRILLECSWEALEDAGYDSRRFPGDIAVYAGCGLNQYLLYHLLPQQELVDSAGRLGMAVASDKDNLATRISYKLDLTGPSMTVQTNCSSALVGLHHAIGSLLDYQCDMAIVGAVSVKNPVPRGYRHEADGINSPDGRCRAFDAEAAGYHLGDGAGVVVLRRREDAEAAGDRIYALVKGSAVNNDGAGKVSFVAPGRSGQVRVIRRALRVADVEANSIQYVEANGSGTLMGDSIEVSALEEAYGPAAPGAEWAIGSVKPNVGNLDTASGVTSLIKAVLAVHHGELPPSIHYRKPNPQTSLDRGPFRVNDMLRDWPEAAGPRRAAVSSFGVGGTNAHVILEQAPPPAPPGPNPPAVLLTVSAAGGEALAAAAARLAGHVGSHPGQALADIAYTSQVGRRAFRHRAFVVAADAGEAARALSAVGAVEASPEATPVAYAFGATCPDLAALCDALPRLRAEVDRVAGELGLDQGSAPAGSDAATVTGQLALARLLAACGVSPVAAHGHGAGAVTAAVVDGRWTTAQAGRALRAGTHPPAPAVAPAGAAVTLAVGPAEASTLALTDDAGSLRGLLGALGELWRRGVEVDWAALHEGGSRRRVGLPTYPFQRSRHWVDPVAVAPVTGTAPAAPAAEAQPAAGTVLEEAVAAVWRRRLGVDRIGLHDSLLMLGADSLNAARTLRDLAQAFHVELQLGVFLETPTVAALAAVIDGKLREAQEIRAALAAVAEEGA</sequence>
<dbReference type="GO" id="GO:0005737">
    <property type="term" value="C:cytoplasm"/>
    <property type="evidence" value="ECO:0007669"/>
    <property type="project" value="TreeGrafter"/>
</dbReference>
<dbReference type="InterPro" id="IPR050091">
    <property type="entry name" value="PKS_NRPS_Biosynth_Enz"/>
</dbReference>
<keyword evidence="1" id="KW-0596">Phosphopantetheine</keyword>
<dbReference type="EMBL" id="LT607733">
    <property type="protein sequence ID" value="SCG16247.1"/>
    <property type="molecule type" value="Genomic_DNA"/>
</dbReference>
<evidence type="ECO:0000259" key="5">
    <source>
        <dbReference type="PROSITE" id="PS52004"/>
    </source>
</evidence>
<keyword evidence="3" id="KW-0808">Transferase</keyword>
<dbReference type="CDD" id="cd00833">
    <property type="entry name" value="PKS"/>
    <property type="match status" value="1"/>
</dbReference>
<dbReference type="InterPro" id="IPR020841">
    <property type="entry name" value="PKS_Beta-ketoAc_synthase_dom"/>
</dbReference>
<accession>A0A1C5G945</accession>
<dbReference type="RefSeq" id="WP_089000166.1">
    <property type="nucleotide sequence ID" value="NZ_JBFAAC010000005.1"/>
</dbReference>
<dbReference type="GO" id="GO:0005886">
    <property type="term" value="C:plasma membrane"/>
    <property type="evidence" value="ECO:0007669"/>
    <property type="project" value="TreeGrafter"/>
</dbReference>
<proteinExistence type="predicted"/>
<dbReference type="InterPro" id="IPR016039">
    <property type="entry name" value="Thiolase-like"/>
</dbReference>
<dbReference type="InterPro" id="IPR001227">
    <property type="entry name" value="Ac_transferase_dom_sf"/>
</dbReference>
<evidence type="ECO:0000256" key="2">
    <source>
        <dbReference type="ARBA" id="ARBA00022553"/>
    </source>
</evidence>
<feature type="domain" description="Ketosynthase family 3 (KS3)" evidence="5">
    <location>
        <begin position="4"/>
        <end position="428"/>
    </location>
</feature>